<feature type="region of interest" description="Disordered" evidence="1">
    <location>
        <begin position="338"/>
        <end position="401"/>
    </location>
</feature>
<feature type="compositionally biased region" description="Basic and acidic residues" evidence="1">
    <location>
        <begin position="18"/>
        <end position="35"/>
    </location>
</feature>
<reference evidence="2 3" key="1">
    <citation type="submission" date="2019-03" db="EMBL/GenBank/DDBJ databases">
        <title>Rhodosporidium diobovatum UCD-FST 08-225 genome sequencing, assembly, and annotation.</title>
        <authorList>
            <person name="Fakankun I.U."/>
            <person name="Fristensky B."/>
            <person name="Levin D.B."/>
        </authorList>
    </citation>
    <scope>NUCLEOTIDE SEQUENCE [LARGE SCALE GENOMIC DNA]</scope>
    <source>
        <strain evidence="2 3">UCD-FST 08-225</strain>
    </source>
</reference>
<feature type="compositionally biased region" description="Basic residues" evidence="1">
    <location>
        <begin position="353"/>
        <end position="370"/>
    </location>
</feature>
<comment type="caution">
    <text evidence="2">The sequence shown here is derived from an EMBL/GenBank/DDBJ whole genome shotgun (WGS) entry which is preliminary data.</text>
</comment>
<feature type="compositionally biased region" description="Low complexity" evidence="1">
    <location>
        <begin position="111"/>
        <end position="130"/>
    </location>
</feature>
<accession>A0A5C5FW11</accession>
<feature type="compositionally biased region" description="Low complexity" evidence="1">
    <location>
        <begin position="439"/>
        <end position="454"/>
    </location>
</feature>
<feature type="compositionally biased region" description="Pro residues" evidence="1">
    <location>
        <begin position="1"/>
        <end position="10"/>
    </location>
</feature>
<feature type="compositionally biased region" description="Polar residues" evidence="1">
    <location>
        <begin position="282"/>
        <end position="296"/>
    </location>
</feature>
<dbReference type="Proteomes" id="UP000311382">
    <property type="component" value="Unassembled WGS sequence"/>
</dbReference>
<dbReference type="AlphaFoldDB" id="A0A5C5FW11"/>
<feature type="compositionally biased region" description="Low complexity" evidence="1">
    <location>
        <begin position="375"/>
        <end position="401"/>
    </location>
</feature>
<organism evidence="2 3">
    <name type="scientific">Rhodotorula diobovata</name>
    <dbReference type="NCBI Taxonomy" id="5288"/>
    <lineage>
        <taxon>Eukaryota</taxon>
        <taxon>Fungi</taxon>
        <taxon>Dikarya</taxon>
        <taxon>Basidiomycota</taxon>
        <taxon>Pucciniomycotina</taxon>
        <taxon>Microbotryomycetes</taxon>
        <taxon>Sporidiobolales</taxon>
        <taxon>Sporidiobolaceae</taxon>
        <taxon>Rhodotorula</taxon>
    </lineage>
</organism>
<gene>
    <name evidence="2" type="ORF">DMC30DRAFT_224843</name>
</gene>
<evidence type="ECO:0000313" key="2">
    <source>
        <dbReference type="EMBL" id="TNY20968.1"/>
    </source>
</evidence>
<evidence type="ECO:0000256" key="1">
    <source>
        <dbReference type="SAM" id="MobiDB-lite"/>
    </source>
</evidence>
<feature type="region of interest" description="Disordered" evidence="1">
    <location>
        <begin position="488"/>
        <end position="578"/>
    </location>
</feature>
<feature type="region of interest" description="Disordered" evidence="1">
    <location>
        <begin position="211"/>
        <end position="241"/>
    </location>
</feature>
<keyword evidence="3" id="KW-1185">Reference proteome</keyword>
<feature type="region of interest" description="Disordered" evidence="1">
    <location>
        <begin position="270"/>
        <end position="297"/>
    </location>
</feature>
<feature type="region of interest" description="Disordered" evidence="1">
    <location>
        <begin position="111"/>
        <end position="198"/>
    </location>
</feature>
<evidence type="ECO:0000313" key="3">
    <source>
        <dbReference type="Proteomes" id="UP000311382"/>
    </source>
</evidence>
<sequence>MPSPARPRQPPLDAGDFLPDRPRPLPPRHAPDDRALVIVPLRPGRERSEGALVPPIGRKNSLRQGRRGRSEGTPAYHGDEASQVMRVPNEDVEGGGGSGIGLVRLRQLSAAASSTSLLSRTDTRLSTATDDTSDVSFAPSAPHKHDAAVRAIPIRPPLDRRRSSTGDVSGAPSPAGHGRVGLSSSLPARPRKPSSFASATAAPFSNLVALPDTAPDERAGDDGLVSTAQPAGPPRPLRSVSTTIVHGHQPKVLKRKASVTTRGRYGGDVVVPSGIASRTPRRPTTASSAGESTFPPSFTRPLPLDAAYPAYSAAAYLPLSPAPVFATAPLDLAASASSSTEALPRAPSGSRPSHTRGRSQGRPRSKSKPKPRTESVSAASAASASETDSAGAASVGAASTSKTGTIRSGLLKLRKSTASLRNAFRPSRLDLGPPPPLPSASTTSSASSSSASFAPALPLSPVRAAATQPSLVSSVAGAAVDHAALAFATGREQEPLSPTTPRASRRSGERLGDVVAAAAENVPPVPPLPGCGQDVAGRSTRTRSRPRRPATATVVPQAPPSVPAASASTPREGGMTSLRRAMSTSVLRGGGEWRADPPRGELVRRVEEWARESGR</sequence>
<feature type="region of interest" description="Disordered" evidence="1">
    <location>
        <begin position="1"/>
        <end position="98"/>
    </location>
</feature>
<protein>
    <submittedName>
        <fullName evidence="2">Uncharacterized protein</fullName>
    </submittedName>
</protein>
<dbReference type="EMBL" id="SOZI01000053">
    <property type="protein sequence ID" value="TNY20968.1"/>
    <property type="molecule type" value="Genomic_DNA"/>
</dbReference>
<name>A0A5C5FW11_9BASI</name>
<proteinExistence type="predicted"/>
<feature type="region of interest" description="Disordered" evidence="1">
    <location>
        <begin position="424"/>
        <end position="454"/>
    </location>
</feature>